<dbReference type="Pfam" id="PF15619">
    <property type="entry name" value="Lebercilin"/>
    <property type="match status" value="1"/>
</dbReference>
<feature type="compositionally biased region" description="Basic and acidic residues" evidence="2">
    <location>
        <begin position="822"/>
        <end position="848"/>
    </location>
</feature>
<dbReference type="Gramene" id="GBG59070">
    <property type="protein sequence ID" value="GBG59070"/>
    <property type="gene ID" value="CBR_g24414"/>
</dbReference>
<proteinExistence type="predicted"/>
<dbReference type="EMBL" id="BFEA01000002">
    <property type="protein sequence ID" value="GBG59070.1"/>
    <property type="molecule type" value="Genomic_DNA"/>
</dbReference>
<dbReference type="Proteomes" id="UP000265515">
    <property type="component" value="Unassembled WGS sequence"/>
</dbReference>
<protein>
    <recommendedName>
        <fullName evidence="3">Lebercilin domain-containing protein</fullName>
    </recommendedName>
</protein>
<feature type="compositionally biased region" description="Basic and acidic residues" evidence="2">
    <location>
        <begin position="575"/>
        <end position="587"/>
    </location>
</feature>
<evidence type="ECO:0000259" key="3">
    <source>
        <dbReference type="Pfam" id="PF15619"/>
    </source>
</evidence>
<feature type="region of interest" description="Disordered" evidence="2">
    <location>
        <begin position="631"/>
        <end position="666"/>
    </location>
</feature>
<feature type="compositionally biased region" description="Basic and acidic residues" evidence="2">
    <location>
        <begin position="407"/>
        <end position="417"/>
    </location>
</feature>
<reference evidence="4 5" key="1">
    <citation type="journal article" date="2018" name="Cell">
        <title>The Chara Genome: Secondary Complexity and Implications for Plant Terrestrialization.</title>
        <authorList>
            <person name="Nishiyama T."/>
            <person name="Sakayama H."/>
            <person name="Vries J.D."/>
            <person name="Buschmann H."/>
            <person name="Saint-Marcoux D."/>
            <person name="Ullrich K.K."/>
            <person name="Haas F.B."/>
            <person name="Vanderstraeten L."/>
            <person name="Becker D."/>
            <person name="Lang D."/>
            <person name="Vosolsobe S."/>
            <person name="Rombauts S."/>
            <person name="Wilhelmsson P.K.I."/>
            <person name="Janitza P."/>
            <person name="Kern R."/>
            <person name="Heyl A."/>
            <person name="Rumpler F."/>
            <person name="Villalobos L.I.A.C."/>
            <person name="Clay J.M."/>
            <person name="Skokan R."/>
            <person name="Toyoda A."/>
            <person name="Suzuki Y."/>
            <person name="Kagoshima H."/>
            <person name="Schijlen E."/>
            <person name="Tajeshwar N."/>
            <person name="Catarino B."/>
            <person name="Hetherington A.J."/>
            <person name="Saltykova A."/>
            <person name="Bonnot C."/>
            <person name="Breuninger H."/>
            <person name="Symeonidi A."/>
            <person name="Radhakrishnan G.V."/>
            <person name="Van Nieuwerburgh F."/>
            <person name="Deforce D."/>
            <person name="Chang C."/>
            <person name="Karol K.G."/>
            <person name="Hedrich R."/>
            <person name="Ulvskov P."/>
            <person name="Glockner G."/>
            <person name="Delwiche C.F."/>
            <person name="Petrasek J."/>
            <person name="Van de Peer Y."/>
            <person name="Friml J."/>
            <person name="Beilby M."/>
            <person name="Dolan L."/>
            <person name="Kohara Y."/>
            <person name="Sugano S."/>
            <person name="Fujiyama A."/>
            <person name="Delaux P.-M."/>
            <person name="Quint M."/>
            <person name="TheiBen G."/>
            <person name="Hagemann M."/>
            <person name="Harholt J."/>
            <person name="Dunand C."/>
            <person name="Zachgo S."/>
            <person name="Langdale J."/>
            <person name="Maumus F."/>
            <person name="Straeten D.V.D."/>
            <person name="Gould S.B."/>
            <person name="Rensing S.A."/>
        </authorList>
    </citation>
    <scope>NUCLEOTIDE SEQUENCE [LARGE SCALE GENOMIC DNA]</scope>
    <source>
        <strain evidence="4 5">S276</strain>
    </source>
</reference>
<keyword evidence="1" id="KW-0175">Coiled coil</keyword>
<evidence type="ECO:0000256" key="2">
    <source>
        <dbReference type="SAM" id="MobiDB-lite"/>
    </source>
</evidence>
<feature type="region of interest" description="Disordered" evidence="2">
    <location>
        <begin position="338"/>
        <end position="471"/>
    </location>
</feature>
<evidence type="ECO:0000313" key="5">
    <source>
        <dbReference type="Proteomes" id="UP000265515"/>
    </source>
</evidence>
<feature type="domain" description="Lebercilin" evidence="3">
    <location>
        <begin position="4"/>
        <end position="183"/>
    </location>
</feature>
<sequence>MKTQITIAREGRVEQLEQELVNKDRRVLELQQEIGSLKRIQREQEKALKKEAEGDIAEQLRYTLAEARAAKDISRKLRQQLRQQDELIKKKDKELLRLTDKCTRLADAVKALPASEPKPESDVLEKEQEIQALQQQLELLLKAKDHDARLYFQTLKEKDKELCRERERSALLSEMLAEKEQELRSALASPPKDNLRGDRLPPLPPVKMSDQPPPDNAFTEKALSLPQILKSQFLSLLPRRKPLQLDRLPNQPDAVERAVERESFHKDNVHPPVSAATVPGLIDVTTAGPGTAIGMKSNPAVTVPGLIAGATAGPGTVIGTEIDTRKAAGKIVESGLAAGGIQPEERPGLVRRGAGGKDGGARLRLRTEISPHSRARERHRKHSEIGADKNGDDEVAYKSPNMPAERASGENGEREEQTGSLRTGFQRAKQRKSSRPKSSRPEKSHVRTPPPCSSSPEGGEEEGSSPASPLVVQENNGYLSKSLSSEDDIDRVCQLAIRRSSIFCDWRSAGGKIECRGISRSKQGPVTELQEKNPNPNLPPTGSRAVVMELLCDKSPQSPPGPVSDRGLGRKRSRPDKTGESILRREVNQLQQEGQVRQNDVTEAAVDNNNNKGWLSTKKRRSFLPQIFSGSSAEEQATRMQNDDAPGVPGSQMGSPSQEQVAGDSHQLAEGRLKAHSTLRLVPQFKGGVVLRLAPQYKGEFCDLCHSTRGKVGCDLHPLLRHGAVVRLVPQYKGSFATCATVQGAVVQLVPQYKGQLCNLCHNTSELANGGSGRVPMGGKVIGMDRSRIPHACGQSRWGDEGVVWVAMGRDGWQTGWDGPIEDPKGRMDSRDGGRKGWDGCRDGTMKGKDEWGGDPEAIYRSSQDMCAEQWQTTMLCAEVYLWGWAHAIELKLLDGWADRHDQISCTSEDSCMTGESANIAAAMGPGTSMQMPLRHVHYGMGIVNLMAIMLMLKIW</sequence>
<feature type="compositionally biased region" description="Basic and acidic residues" evidence="2">
    <location>
        <begin position="383"/>
        <end position="396"/>
    </location>
</feature>
<accession>A0A388JML1</accession>
<dbReference type="InterPro" id="IPR028933">
    <property type="entry name" value="Lebercilin_dom"/>
</dbReference>
<feature type="compositionally biased region" description="Basic residues" evidence="2">
    <location>
        <begin position="428"/>
        <end position="438"/>
    </location>
</feature>
<feature type="compositionally biased region" description="Polar residues" evidence="2">
    <location>
        <begin position="588"/>
        <end position="614"/>
    </location>
</feature>
<feature type="region of interest" description="Disordered" evidence="2">
    <location>
        <begin position="182"/>
        <end position="211"/>
    </location>
</feature>
<feature type="coiled-coil region" evidence="1">
    <location>
        <begin position="64"/>
        <end position="143"/>
    </location>
</feature>
<keyword evidence="5" id="KW-1185">Reference proteome</keyword>
<gene>
    <name evidence="4" type="ORF">CBR_g24414</name>
</gene>
<feature type="compositionally biased region" description="Basic residues" evidence="2">
    <location>
        <begin position="373"/>
        <end position="382"/>
    </location>
</feature>
<comment type="caution">
    <text evidence="4">The sequence shown here is derived from an EMBL/GenBank/DDBJ whole genome shotgun (WGS) entry which is preliminary data.</text>
</comment>
<feature type="compositionally biased region" description="Basic and acidic residues" evidence="2">
    <location>
        <begin position="359"/>
        <end position="371"/>
    </location>
</feature>
<evidence type="ECO:0000256" key="1">
    <source>
        <dbReference type="SAM" id="Coils"/>
    </source>
</evidence>
<feature type="compositionally biased region" description="Polar residues" evidence="2">
    <location>
        <begin position="631"/>
        <end position="640"/>
    </location>
</feature>
<name>A0A388JML1_CHABU</name>
<evidence type="ECO:0000313" key="4">
    <source>
        <dbReference type="EMBL" id="GBG59070.1"/>
    </source>
</evidence>
<organism evidence="4 5">
    <name type="scientific">Chara braunii</name>
    <name type="common">Braun's stonewort</name>
    <dbReference type="NCBI Taxonomy" id="69332"/>
    <lineage>
        <taxon>Eukaryota</taxon>
        <taxon>Viridiplantae</taxon>
        <taxon>Streptophyta</taxon>
        <taxon>Charophyceae</taxon>
        <taxon>Charales</taxon>
        <taxon>Characeae</taxon>
        <taxon>Chara</taxon>
    </lineage>
</organism>
<feature type="region of interest" description="Disordered" evidence="2">
    <location>
        <begin position="553"/>
        <end position="618"/>
    </location>
</feature>
<feature type="compositionally biased region" description="Pro residues" evidence="2">
    <location>
        <begin position="201"/>
        <end position="211"/>
    </location>
</feature>
<dbReference type="AlphaFoldDB" id="A0A388JML1"/>
<feature type="region of interest" description="Disordered" evidence="2">
    <location>
        <begin position="816"/>
        <end position="848"/>
    </location>
</feature>